<dbReference type="EMBL" id="WWCW01000079">
    <property type="protein sequence ID" value="MYM89574.1"/>
    <property type="molecule type" value="Genomic_DNA"/>
</dbReference>
<keyword evidence="1" id="KW-0472">Membrane</keyword>
<dbReference type="GO" id="GO:0004222">
    <property type="term" value="F:metalloendopeptidase activity"/>
    <property type="evidence" value="ECO:0007669"/>
    <property type="project" value="TreeGrafter"/>
</dbReference>
<dbReference type="SUPFAM" id="SSF51261">
    <property type="entry name" value="Duplicated hybrid motif"/>
    <property type="match status" value="1"/>
</dbReference>
<dbReference type="PANTHER" id="PTHR21666">
    <property type="entry name" value="PEPTIDASE-RELATED"/>
    <property type="match status" value="1"/>
</dbReference>
<dbReference type="Gene3D" id="2.70.70.10">
    <property type="entry name" value="Glucose Permease (Domain IIA)"/>
    <property type="match status" value="1"/>
</dbReference>
<gene>
    <name evidence="4" type="ORF">GTP91_20645</name>
</gene>
<dbReference type="RefSeq" id="WP_161098489.1">
    <property type="nucleotide sequence ID" value="NZ_WWCW01000079.1"/>
</dbReference>
<dbReference type="Pfam" id="PF01551">
    <property type="entry name" value="Peptidase_M23"/>
    <property type="match status" value="1"/>
</dbReference>
<dbReference type="InterPro" id="IPR016047">
    <property type="entry name" value="M23ase_b-sheet_dom"/>
</dbReference>
<evidence type="ECO:0000313" key="4">
    <source>
        <dbReference type="EMBL" id="MYM89574.1"/>
    </source>
</evidence>
<dbReference type="InterPro" id="IPR011055">
    <property type="entry name" value="Dup_hybrid_motif"/>
</dbReference>
<evidence type="ECO:0000313" key="5">
    <source>
        <dbReference type="Proteomes" id="UP000470302"/>
    </source>
</evidence>
<dbReference type="AlphaFoldDB" id="A0A845G5J5"/>
<proteinExistence type="predicted"/>
<dbReference type="CDD" id="cd07341">
    <property type="entry name" value="M56_BlaR1_MecR1_like"/>
    <property type="match status" value="1"/>
</dbReference>
<protein>
    <submittedName>
        <fullName evidence="4">Peptidoglycan DD-metalloendopeptidase family protein</fullName>
    </submittedName>
</protein>
<reference evidence="4 5" key="1">
    <citation type="submission" date="2020-01" db="EMBL/GenBank/DDBJ databases">
        <title>Novel species isolated from a subtropical stream in China.</title>
        <authorList>
            <person name="Lu H."/>
        </authorList>
    </citation>
    <scope>NUCLEOTIDE SEQUENCE [LARGE SCALE GENOMIC DNA]</scope>
    <source>
        <strain evidence="4 5">FT82W</strain>
    </source>
</reference>
<name>A0A845G5J5_9BURK</name>
<feature type="non-terminal residue" evidence="4">
    <location>
        <position position="1"/>
    </location>
</feature>
<dbReference type="InterPro" id="IPR008756">
    <property type="entry name" value="Peptidase_M56"/>
</dbReference>
<comment type="caution">
    <text evidence="4">The sequence shown here is derived from an EMBL/GenBank/DDBJ whole genome shotgun (WGS) entry which is preliminary data.</text>
</comment>
<evidence type="ECO:0000259" key="3">
    <source>
        <dbReference type="Pfam" id="PF05569"/>
    </source>
</evidence>
<feature type="domain" description="Peptidase M56" evidence="3">
    <location>
        <begin position="38"/>
        <end position="223"/>
    </location>
</feature>
<dbReference type="InterPro" id="IPR050570">
    <property type="entry name" value="Cell_wall_metabolism_enzyme"/>
</dbReference>
<sequence>TVTLSAAESSAIRDALPALAGAAAEHTSVAVAPAASQPQGDDAGDSNLPPLTLILPAAWTLVYAAGLAWMLARRLRARRVWRGLLAASQRLSPQELRTHGAFDAAQLSDIARHQLAVMETDAAISPMLVGVRRPVLLLPRHLRGFGTEQQHMVIAHELHHWRARDPLCLGVAAVLQTVFWFNPALRWMNGKMEWALELICDQRVLAGRPQQQRKQYAAALLLQWKAQTAAMPTGGVAFGGIDGATATARIRQMQQAALPVLSRAATWSVAALMAAVLAGGALLQPALAFNVDRQLAPAPMPPMPTTDAAMLFARPTDGGAASTALPADKAWRNPLDKMRVTGLFGVRRNVLVTPHKGIDIAAPSGTPVHAVAEGVVVSAGQLTENASRYGNTVILQHGGQRTLYAHLTSMNVKPGATVTAGQQIGTVGETGFATGPHLHFEVRQDAASIDPATRLANLDAVSTRHALLVRRQQLGY</sequence>
<accession>A0A845G5J5</accession>
<keyword evidence="1" id="KW-0812">Transmembrane</keyword>
<dbReference type="PANTHER" id="PTHR21666:SF270">
    <property type="entry name" value="MUREIN HYDROLASE ACTIVATOR ENVC"/>
    <property type="match status" value="1"/>
</dbReference>
<dbReference type="CDD" id="cd12797">
    <property type="entry name" value="M23_peptidase"/>
    <property type="match status" value="1"/>
</dbReference>
<feature type="domain" description="M23ase beta-sheet core" evidence="2">
    <location>
        <begin position="354"/>
        <end position="451"/>
    </location>
</feature>
<dbReference type="Proteomes" id="UP000470302">
    <property type="component" value="Unassembled WGS sequence"/>
</dbReference>
<keyword evidence="1" id="KW-1133">Transmembrane helix</keyword>
<organism evidence="4 5">
    <name type="scientific">Duganella vulcania</name>
    <dbReference type="NCBI Taxonomy" id="2692166"/>
    <lineage>
        <taxon>Bacteria</taxon>
        <taxon>Pseudomonadati</taxon>
        <taxon>Pseudomonadota</taxon>
        <taxon>Betaproteobacteria</taxon>
        <taxon>Burkholderiales</taxon>
        <taxon>Oxalobacteraceae</taxon>
        <taxon>Telluria group</taxon>
        <taxon>Duganella</taxon>
    </lineage>
</organism>
<feature type="transmembrane region" description="Helical" evidence="1">
    <location>
        <begin position="260"/>
        <end position="283"/>
    </location>
</feature>
<evidence type="ECO:0000256" key="1">
    <source>
        <dbReference type="SAM" id="Phobius"/>
    </source>
</evidence>
<dbReference type="Pfam" id="PF05569">
    <property type="entry name" value="Peptidase_M56"/>
    <property type="match status" value="1"/>
</dbReference>
<feature type="transmembrane region" description="Helical" evidence="1">
    <location>
        <begin position="53"/>
        <end position="72"/>
    </location>
</feature>
<evidence type="ECO:0000259" key="2">
    <source>
        <dbReference type="Pfam" id="PF01551"/>
    </source>
</evidence>